<evidence type="ECO:0000256" key="3">
    <source>
        <dbReference type="ARBA" id="ARBA00022692"/>
    </source>
</evidence>
<dbReference type="InterPro" id="IPR002550">
    <property type="entry name" value="CNNM"/>
</dbReference>
<evidence type="ECO:0000256" key="8">
    <source>
        <dbReference type="SAM" id="Phobius"/>
    </source>
</evidence>
<dbReference type="GO" id="GO:0005737">
    <property type="term" value="C:cytoplasm"/>
    <property type="evidence" value="ECO:0007669"/>
    <property type="project" value="TreeGrafter"/>
</dbReference>
<feature type="transmembrane region" description="Helical" evidence="8">
    <location>
        <begin position="41"/>
        <end position="68"/>
    </location>
</feature>
<organism evidence="10 11">
    <name type="scientific">Littorina saxatilis</name>
    <dbReference type="NCBI Taxonomy" id="31220"/>
    <lineage>
        <taxon>Eukaryota</taxon>
        <taxon>Metazoa</taxon>
        <taxon>Spiralia</taxon>
        <taxon>Lophotrochozoa</taxon>
        <taxon>Mollusca</taxon>
        <taxon>Gastropoda</taxon>
        <taxon>Caenogastropoda</taxon>
        <taxon>Littorinimorpha</taxon>
        <taxon>Littorinoidea</taxon>
        <taxon>Littorinidae</taxon>
        <taxon>Littorina</taxon>
    </lineage>
</organism>
<dbReference type="InterPro" id="IPR045095">
    <property type="entry name" value="ACDP"/>
</dbReference>
<comment type="similarity">
    <text evidence="2">Belongs to the ACDP family.</text>
</comment>
<keyword evidence="4" id="KW-0677">Repeat</keyword>
<dbReference type="InterPro" id="IPR044751">
    <property type="entry name" value="Ion_transp-like_CBS"/>
</dbReference>
<evidence type="ECO:0000256" key="5">
    <source>
        <dbReference type="ARBA" id="ARBA00022989"/>
    </source>
</evidence>
<dbReference type="GO" id="GO:1905941">
    <property type="term" value="P:positive regulation of gonad development"/>
    <property type="evidence" value="ECO:0007669"/>
    <property type="project" value="UniProtKB-ARBA"/>
</dbReference>
<dbReference type="SUPFAM" id="SSF54631">
    <property type="entry name" value="CBS-domain pair"/>
    <property type="match status" value="1"/>
</dbReference>
<dbReference type="GO" id="GO:0016020">
    <property type="term" value="C:membrane"/>
    <property type="evidence" value="ECO:0007669"/>
    <property type="project" value="UniProtKB-SubCell"/>
</dbReference>
<comment type="caution">
    <text evidence="10">The sequence shown here is derived from an EMBL/GenBank/DDBJ whole genome shotgun (WGS) entry which is preliminary data.</text>
</comment>
<keyword evidence="5 7" id="KW-1133">Transmembrane helix</keyword>
<evidence type="ECO:0000259" key="9">
    <source>
        <dbReference type="PROSITE" id="PS51846"/>
    </source>
</evidence>
<evidence type="ECO:0000256" key="2">
    <source>
        <dbReference type="ARBA" id="ARBA00010484"/>
    </source>
</evidence>
<reference evidence="10 11" key="1">
    <citation type="submission" date="2024-02" db="EMBL/GenBank/DDBJ databases">
        <title>Chromosome-scale genome assembly of the rough periwinkle Littorina saxatilis.</title>
        <authorList>
            <person name="De Jode A."/>
            <person name="Faria R."/>
            <person name="Formenti G."/>
            <person name="Sims Y."/>
            <person name="Smith T.P."/>
            <person name="Tracey A."/>
            <person name="Wood J.M.D."/>
            <person name="Zagrodzka Z.B."/>
            <person name="Johannesson K."/>
            <person name="Butlin R.K."/>
            <person name="Leder E.H."/>
        </authorList>
    </citation>
    <scope>NUCLEOTIDE SEQUENCE [LARGE SCALE GENOMIC DNA]</scope>
    <source>
        <strain evidence="10">Snail1</strain>
        <tissue evidence="10">Muscle</tissue>
    </source>
</reference>
<evidence type="ECO:0000256" key="6">
    <source>
        <dbReference type="ARBA" id="ARBA00023136"/>
    </source>
</evidence>
<dbReference type="GO" id="GO:0030026">
    <property type="term" value="P:intracellular manganese ion homeostasis"/>
    <property type="evidence" value="ECO:0007669"/>
    <property type="project" value="TreeGrafter"/>
</dbReference>
<dbReference type="GO" id="GO:0040018">
    <property type="term" value="P:positive regulation of multicellular organism growth"/>
    <property type="evidence" value="ECO:0007669"/>
    <property type="project" value="UniProtKB-ARBA"/>
</dbReference>
<feature type="transmembrane region" description="Helical" evidence="8">
    <location>
        <begin position="156"/>
        <end position="178"/>
    </location>
</feature>
<proteinExistence type="inferred from homology"/>
<dbReference type="EMBL" id="JBAMIC010000004">
    <property type="protein sequence ID" value="KAK7106975.1"/>
    <property type="molecule type" value="Genomic_DNA"/>
</dbReference>
<sequence>MGADVVAHFISCTRISKESVSCNGSVYNLPEERLTYHDKEFWVYFGIYTGLILVAGLTSGLTMGLLSLDTTTLTVLRDGGTDKERKYAKRILPLVSRHHLLLVTLLLTNAVAVESMPIFLDRVSDPLIAIVVSVTAILLFGEVIPQAVCTRHGLAIGAVLSPLVYMLMGLLFIISWPLSKLLDCILGEDHGTFYRRGQLKVLVDMHGPGKAHKNGEHDKDEQLTIDEVLIIKGALDMKFKTAGTAMISISDVYMISLEAKLDHETMTHIITRGHSRIPVYAGDRSNVIGLLLTKTLIKLSPADATPVAQVLQSRAYARPAMFVDEDMPLFDLLNLFRTGKSHLAMVQKKTGLLHSGASGDSVYRQDDTKPLLTIEDELYEDNTSEIVGIITLENVIEELLQEEINDEIDMQTMLEMSGLLQVAMAKAVNLHKNQLHRCKSQPQLAEALSEPDTKVTQQLSSSLGCDLDLDLDLDPPLVTFN</sequence>
<dbReference type="PROSITE" id="PS51846">
    <property type="entry name" value="CNNM"/>
    <property type="match status" value="1"/>
</dbReference>
<dbReference type="Pfam" id="PF01595">
    <property type="entry name" value="CNNM"/>
    <property type="match status" value="1"/>
</dbReference>
<dbReference type="Proteomes" id="UP001374579">
    <property type="component" value="Unassembled WGS sequence"/>
</dbReference>
<feature type="transmembrane region" description="Helical" evidence="8">
    <location>
        <begin position="126"/>
        <end position="144"/>
    </location>
</feature>
<keyword evidence="11" id="KW-1185">Reference proteome</keyword>
<dbReference type="AlphaFoldDB" id="A0AAN9BP37"/>
<accession>A0AAN9BP37</accession>
<dbReference type="GO" id="GO:0008340">
    <property type="term" value="P:determination of adult lifespan"/>
    <property type="evidence" value="ECO:0007669"/>
    <property type="project" value="UniProtKB-ARBA"/>
</dbReference>
<dbReference type="GO" id="GO:0032026">
    <property type="term" value="P:response to magnesium ion"/>
    <property type="evidence" value="ECO:0007669"/>
    <property type="project" value="UniProtKB-ARBA"/>
</dbReference>
<evidence type="ECO:0000256" key="7">
    <source>
        <dbReference type="PROSITE-ProRule" id="PRU01193"/>
    </source>
</evidence>
<keyword evidence="6 7" id="KW-0472">Membrane</keyword>
<evidence type="ECO:0000313" key="10">
    <source>
        <dbReference type="EMBL" id="KAK7106975.1"/>
    </source>
</evidence>
<dbReference type="FunFam" id="3.10.580.10:FF:000006">
    <property type="entry name" value="DUF21 and CBS domain protein"/>
    <property type="match status" value="1"/>
</dbReference>
<evidence type="ECO:0000313" key="11">
    <source>
        <dbReference type="Proteomes" id="UP001374579"/>
    </source>
</evidence>
<evidence type="ECO:0000256" key="1">
    <source>
        <dbReference type="ARBA" id="ARBA00004141"/>
    </source>
</evidence>
<name>A0AAN9BP37_9CAEN</name>
<comment type="subcellular location">
    <subcellularLocation>
        <location evidence="1">Membrane</location>
        <topology evidence="1">Multi-pass membrane protein</topology>
    </subcellularLocation>
</comment>
<feature type="domain" description="CNNM transmembrane" evidence="9">
    <location>
        <begin position="37"/>
        <end position="221"/>
    </location>
</feature>
<dbReference type="PANTHER" id="PTHR12064:SF97">
    <property type="entry name" value="METAL TRANSPORTER CNNM-5"/>
    <property type="match status" value="1"/>
</dbReference>
<dbReference type="InterPro" id="IPR046342">
    <property type="entry name" value="CBS_dom_sf"/>
</dbReference>
<dbReference type="CDD" id="cd04590">
    <property type="entry name" value="CBS_pair_CorC_HlyC_assoc"/>
    <property type="match status" value="1"/>
</dbReference>
<gene>
    <name evidence="10" type="ORF">V1264_014972</name>
</gene>
<dbReference type="GO" id="GO:0010960">
    <property type="term" value="P:magnesium ion homeostasis"/>
    <property type="evidence" value="ECO:0007669"/>
    <property type="project" value="InterPro"/>
</dbReference>
<keyword evidence="3 7" id="KW-0812">Transmembrane</keyword>
<dbReference type="PANTHER" id="PTHR12064">
    <property type="entry name" value="METAL TRANSPORTER CNNM"/>
    <property type="match status" value="1"/>
</dbReference>
<dbReference type="Gene3D" id="3.10.580.10">
    <property type="entry name" value="CBS-domain"/>
    <property type="match status" value="1"/>
</dbReference>
<protein>
    <recommendedName>
        <fullName evidence="9">CNNM transmembrane domain-containing protein</fullName>
    </recommendedName>
</protein>
<evidence type="ECO:0000256" key="4">
    <source>
        <dbReference type="ARBA" id="ARBA00022737"/>
    </source>
</evidence>